<sequence>SAIYCDENNQIITEHSFSDYEATVAIRGLKETTRVLHISDSHISVFDESEKEYHPYSSRMDNAYKSPPHYITGVNTTPAETFSELMDLAKKQNADMIALTGDIVNNPSKSSVKYIYESVQKTGIPSIYVAGNHDWHYEGMKGSMATLRQTWIQNSLLPLYGGENPLYSSHVIGGINFVTIDNSTYQVNAEQLRFYIKQITRAMPIVLLMHIPLYLDKDAERKGISTCGDPRWGWDMDKNYEIERRERWSRNGNQPSTVEFLESVKTTANLAAVIVGHTHRARADKVTEHAIQYVTGRSADGQHRLLIFKPLIKP</sequence>
<gene>
    <name evidence="2" type="ORF">S01H1_05173</name>
</gene>
<dbReference type="PANTHER" id="PTHR43143:SF1">
    <property type="entry name" value="SERINE_THREONINE-PROTEIN PHOSPHATASE CPPED1"/>
    <property type="match status" value="1"/>
</dbReference>
<dbReference type="EMBL" id="BARS01002695">
    <property type="protein sequence ID" value="GAF71425.1"/>
    <property type="molecule type" value="Genomic_DNA"/>
</dbReference>
<dbReference type="Pfam" id="PF00149">
    <property type="entry name" value="Metallophos"/>
    <property type="match status" value="1"/>
</dbReference>
<organism evidence="2">
    <name type="scientific">marine sediment metagenome</name>
    <dbReference type="NCBI Taxonomy" id="412755"/>
    <lineage>
        <taxon>unclassified sequences</taxon>
        <taxon>metagenomes</taxon>
        <taxon>ecological metagenomes</taxon>
    </lineage>
</organism>
<proteinExistence type="predicted"/>
<dbReference type="Gene3D" id="3.60.21.10">
    <property type="match status" value="1"/>
</dbReference>
<dbReference type="PANTHER" id="PTHR43143">
    <property type="entry name" value="METALLOPHOSPHOESTERASE, CALCINEURIN SUPERFAMILY"/>
    <property type="match status" value="1"/>
</dbReference>
<feature type="domain" description="Calcineurin-like phosphoesterase" evidence="1">
    <location>
        <begin position="34"/>
        <end position="280"/>
    </location>
</feature>
<name>X0T5S0_9ZZZZ</name>
<reference evidence="2" key="1">
    <citation type="journal article" date="2014" name="Front. Microbiol.">
        <title>High frequency of phylogenetically diverse reductive dehalogenase-homologous genes in deep subseafloor sedimentary metagenomes.</title>
        <authorList>
            <person name="Kawai M."/>
            <person name="Futagami T."/>
            <person name="Toyoda A."/>
            <person name="Takaki Y."/>
            <person name="Nishi S."/>
            <person name="Hori S."/>
            <person name="Arai W."/>
            <person name="Tsubouchi T."/>
            <person name="Morono Y."/>
            <person name="Uchiyama I."/>
            <person name="Ito T."/>
            <person name="Fujiyama A."/>
            <person name="Inagaki F."/>
            <person name="Takami H."/>
        </authorList>
    </citation>
    <scope>NUCLEOTIDE SEQUENCE</scope>
    <source>
        <strain evidence="2">Expedition CK06-06</strain>
    </source>
</reference>
<dbReference type="AlphaFoldDB" id="X0T5S0"/>
<protein>
    <recommendedName>
        <fullName evidence="1">Calcineurin-like phosphoesterase domain-containing protein</fullName>
    </recommendedName>
</protein>
<evidence type="ECO:0000259" key="1">
    <source>
        <dbReference type="Pfam" id="PF00149"/>
    </source>
</evidence>
<accession>X0T5S0</accession>
<dbReference type="InterPro" id="IPR051918">
    <property type="entry name" value="STPP_CPPED1"/>
</dbReference>
<dbReference type="InterPro" id="IPR029052">
    <property type="entry name" value="Metallo-depent_PP-like"/>
</dbReference>
<feature type="non-terminal residue" evidence="2">
    <location>
        <position position="1"/>
    </location>
</feature>
<dbReference type="SUPFAM" id="SSF56300">
    <property type="entry name" value="Metallo-dependent phosphatases"/>
    <property type="match status" value="1"/>
</dbReference>
<dbReference type="GO" id="GO:0016787">
    <property type="term" value="F:hydrolase activity"/>
    <property type="evidence" value="ECO:0007669"/>
    <property type="project" value="InterPro"/>
</dbReference>
<evidence type="ECO:0000313" key="2">
    <source>
        <dbReference type="EMBL" id="GAF71425.1"/>
    </source>
</evidence>
<dbReference type="InterPro" id="IPR004843">
    <property type="entry name" value="Calcineurin-like_PHP"/>
</dbReference>
<comment type="caution">
    <text evidence="2">The sequence shown here is derived from an EMBL/GenBank/DDBJ whole genome shotgun (WGS) entry which is preliminary data.</text>
</comment>